<sequence length="410" mass="45024">MANLTLPPKAAPKTARQLGIMEGFPPPPEKRPTLENWDLAPFNRWSFQNVRSLIPTVEVFRGFGPVARLEEAPQPLDDLAVPLSTGRTTLSRVLADTYTDGFLVMHRGRVVFERYFNGMAPETLHLSQSVAKSVTGLLAGVIHGEGALDLDAPLATLIPELAGCGYGDATLDQVLDMRSGVRFTEDYNTPGSDMTRIDIASGWRPHAQGAAPTTIRDVIPTLPRIRPHGSDFDYRSIETDVLAWALERASGRALAPLLSERIWQRIGPARDACFTVDTAGTALADGGFNATLRDFARIGLLVRNRGRAGETQIVPEGWIDQMRDGDPSVFGEARKLVSPNGAYRRFWWIRDADRGDVYAAGVFGQLIYVDPESDLVVTKLSTWPDFLMPELTADTFRAIDAIRSALTEGH</sequence>
<dbReference type="Proteomes" id="UP000649829">
    <property type="component" value="Unassembled WGS sequence"/>
</dbReference>
<dbReference type="GO" id="GO:0016787">
    <property type="term" value="F:hydrolase activity"/>
    <property type="evidence" value="ECO:0007669"/>
    <property type="project" value="UniProtKB-KW"/>
</dbReference>
<proteinExistence type="predicted"/>
<reference evidence="3" key="1">
    <citation type="journal article" date="2014" name="Int. J. Syst. Evol. Microbiol.">
        <title>Complete genome sequence of Corynebacterium casei LMG S-19264T (=DSM 44701T), isolated from a smear-ripened cheese.</title>
        <authorList>
            <consortium name="US DOE Joint Genome Institute (JGI-PGF)"/>
            <person name="Walter F."/>
            <person name="Albersmeier A."/>
            <person name="Kalinowski J."/>
            <person name="Ruckert C."/>
        </authorList>
    </citation>
    <scope>NUCLEOTIDE SEQUENCE</scope>
    <source>
        <strain evidence="3">CGMCC 1.6293</strain>
    </source>
</reference>
<dbReference type="PANTHER" id="PTHR43283:SF7">
    <property type="entry name" value="BETA-LACTAMASE-RELATED DOMAIN-CONTAINING PROTEIN"/>
    <property type="match status" value="1"/>
</dbReference>
<name>A0A917W8F9_9RHOB</name>
<feature type="domain" description="Beta-lactamase-related" evidence="2">
    <location>
        <begin position="102"/>
        <end position="395"/>
    </location>
</feature>
<evidence type="ECO:0000259" key="2">
    <source>
        <dbReference type="Pfam" id="PF00144"/>
    </source>
</evidence>
<dbReference type="Pfam" id="PF00144">
    <property type="entry name" value="Beta-lactamase"/>
    <property type="match status" value="1"/>
</dbReference>
<evidence type="ECO:0000313" key="3">
    <source>
        <dbReference type="EMBL" id="GGL82354.1"/>
    </source>
</evidence>
<protein>
    <submittedName>
        <fullName evidence="3">6-aminohexanoate-dimer hydrolase</fullName>
    </submittedName>
</protein>
<keyword evidence="3" id="KW-0378">Hydrolase</keyword>
<dbReference type="PANTHER" id="PTHR43283">
    <property type="entry name" value="BETA-LACTAMASE-RELATED"/>
    <property type="match status" value="1"/>
</dbReference>
<gene>
    <name evidence="3" type="ORF">GCM10011534_00520</name>
</gene>
<evidence type="ECO:0000313" key="4">
    <source>
        <dbReference type="Proteomes" id="UP000649829"/>
    </source>
</evidence>
<organism evidence="3 4">
    <name type="scientific">Pseudooceanicola nanhaiensis</name>
    <dbReference type="NCBI Taxonomy" id="375761"/>
    <lineage>
        <taxon>Bacteria</taxon>
        <taxon>Pseudomonadati</taxon>
        <taxon>Pseudomonadota</taxon>
        <taxon>Alphaproteobacteria</taxon>
        <taxon>Rhodobacterales</taxon>
        <taxon>Paracoccaceae</taxon>
        <taxon>Pseudooceanicola</taxon>
    </lineage>
</organism>
<accession>A0A917W8F9</accession>
<dbReference type="SUPFAM" id="SSF56601">
    <property type="entry name" value="beta-lactamase/transpeptidase-like"/>
    <property type="match status" value="1"/>
</dbReference>
<comment type="caution">
    <text evidence="3">The sequence shown here is derived from an EMBL/GenBank/DDBJ whole genome shotgun (WGS) entry which is preliminary data.</text>
</comment>
<dbReference type="AlphaFoldDB" id="A0A917W8F9"/>
<dbReference type="Gene3D" id="3.40.710.10">
    <property type="entry name" value="DD-peptidase/beta-lactamase superfamily"/>
    <property type="match status" value="1"/>
</dbReference>
<dbReference type="EMBL" id="BMLF01000001">
    <property type="protein sequence ID" value="GGL82354.1"/>
    <property type="molecule type" value="Genomic_DNA"/>
</dbReference>
<keyword evidence="4" id="KW-1185">Reference proteome</keyword>
<dbReference type="InterPro" id="IPR012338">
    <property type="entry name" value="Beta-lactam/transpept-like"/>
</dbReference>
<dbReference type="InterPro" id="IPR050789">
    <property type="entry name" value="Diverse_Enzym_Activities"/>
</dbReference>
<feature type="region of interest" description="Disordered" evidence="1">
    <location>
        <begin position="1"/>
        <end position="25"/>
    </location>
</feature>
<evidence type="ECO:0000256" key="1">
    <source>
        <dbReference type="SAM" id="MobiDB-lite"/>
    </source>
</evidence>
<reference evidence="3" key="2">
    <citation type="submission" date="2020-09" db="EMBL/GenBank/DDBJ databases">
        <authorList>
            <person name="Sun Q."/>
            <person name="Zhou Y."/>
        </authorList>
    </citation>
    <scope>NUCLEOTIDE SEQUENCE</scope>
    <source>
        <strain evidence="3">CGMCC 1.6293</strain>
    </source>
</reference>
<dbReference type="InterPro" id="IPR001466">
    <property type="entry name" value="Beta-lactam-related"/>
</dbReference>
<dbReference type="RefSeq" id="WP_051630185.1">
    <property type="nucleotide sequence ID" value="NZ_BMLF01000001.1"/>
</dbReference>